<dbReference type="RefSeq" id="WP_381331393.1">
    <property type="nucleotide sequence ID" value="NZ_JBHTMM010000286.1"/>
</dbReference>
<keyword evidence="2" id="KW-1185">Reference proteome</keyword>
<evidence type="ECO:0000313" key="1">
    <source>
        <dbReference type="EMBL" id="MFD1313833.1"/>
    </source>
</evidence>
<name>A0ABW3XXC4_9ACTN</name>
<dbReference type="Proteomes" id="UP001597058">
    <property type="component" value="Unassembled WGS sequence"/>
</dbReference>
<comment type="caution">
    <text evidence="1">The sequence shown here is derived from an EMBL/GenBank/DDBJ whole genome shotgun (WGS) entry which is preliminary data.</text>
</comment>
<gene>
    <name evidence="1" type="ORF">ACFQ5X_50320</name>
</gene>
<sequence>MRFSGLKGWQDGRRTDFGARTGDGWHYKIGAEIERGSVVTVSVAPEARQRASLSYGQKDGYTPAAEVTFSACPDSDTVYVGGFFISGDGRFCLPLDVQVGKAAPRRIVIPVFSGACRA</sequence>
<proteinExistence type="predicted"/>
<organism evidence="1 2">
    <name type="scientific">Streptomyces kaempferi</name>
    <dbReference type="NCBI Taxonomy" id="333725"/>
    <lineage>
        <taxon>Bacteria</taxon>
        <taxon>Bacillati</taxon>
        <taxon>Actinomycetota</taxon>
        <taxon>Actinomycetes</taxon>
        <taxon>Kitasatosporales</taxon>
        <taxon>Streptomycetaceae</taxon>
        <taxon>Streptomyces</taxon>
    </lineage>
</organism>
<accession>A0ABW3XXC4</accession>
<protein>
    <submittedName>
        <fullName evidence="1">Uncharacterized protein</fullName>
    </submittedName>
</protein>
<reference evidence="2" key="1">
    <citation type="journal article" date="2019" name="Int. J. Syst. Evol. Microbiol.">
        <title>The Global Catalogue of Microorganisms (GCM) 10K type strain sequencing project: providing services to taxonomists for standard genome sequencing and annotation.</title>
        <authorList>
            <consortium name="The Broad Institute Genomics Platform"/>
            <consortium name="The Broad Institute Genome Sequencing Center for Infectious Disease"/>
            <person name="Wu L."/>
            <person name="Ma J."/>
        </authorList>
    </citation>
    <scope>NUCLEOTIDE SEQUENCE [LARGE SCALE GENOMIC DNA]</scope>
    <source>
        <strain evidence="2">CGMCC 4.7020</strain>
    </source>
</reference>
<dbReference type="EMBL" id="JBHTMM010000286">
    <property type="protein sequence ID" value="MFD1313833.1"/>
    <property type="molecule type" value="Genomic_DNA"/>
</dbReference>
<evidence type="ECO:0000313" key="2">
    <source>
        <dbReference type="Proteomes" id="UP001597058"/>
    </source>
</evidence>